<organism evidence="11 12">
    <name type="scientific">Breznakia pachnodae</name>
    <dbReference type="NCBI Taxonomy" id="265178"/>
    <lineage>
        <taxon>Bacteria</taxon>
        <taxon>Bacillati</taxon>
        <taxon>Bacillota</taxon>
        <taxon>Erysipelotrichia</taxon>
        <taxon>Erysipelotrichales</taxon>
        <taxon>Erysipelotrichaceae</taxon>
        <taxon>Breznakia</taxon>
    </lineage>
</organism>
<feature type="domain" description="RNA polymerase sigma factor 54 DNA-binding" evidence="9">
    <location>
        <begin position="252"/>
        <end position="402"/>
    </location>
</feature>
<sequence length="405" mass="46843">MKQNFTQKQTHKQTLNLSLSMKKSLDILSAPQEKLYQQIKVIADKNPYISYTPSIDMDLYMNEALSHKVTLSEELYLQLHVCKEKYDKHIAEYIIESLDENGFFTLSISESSKHLNVSVPEFKNTLKVIQSFEPIGVAAKDSFDSIILQLQYQNLDDCVDIFQNYSEYLIKNDLKSIAKKKGYSIEEIQSYIEDIRLCNPFPCEQYITRKVENIIPDLIVNIEDNNLVLSTNELGNIILDESLNEENIKNKVLKTYFKEALFFIDSLSKRNKTLLLLANELFQIQKSYFLFHDELQTCTLAMIAKNTGFHESTVSRTLSNKYYSFQNEVFPIKNLFVSSTTSGDSKDSIVKAVHDFIKNEDPSNPLRDIDLVDKLNEIGLSASRRTIAKYRMQLRIPNSKDRIKK</sequence>
<keyword evidence="7" id="KW-0238">DNA-binding</keyword>
<proteinExistence type="inferred from homology"/>
<dbReference type="RefSeq" id="WP_307405725.1">
    <property type="nucleotide sequence ID" value="NZ_JAUSUR010000001.1"/>
</dbReference>
<dbReference type="PROSITE" id="PS00718">
    <property type="entry name" value="SIGMA54_2"/>
    <property type="match status" value="1"/>
</dbReference>
<name>A0ABU0DZM0_9FIRM</name>
<keyword evidence="8" id="KW-0804">Transcription</keyword>
<evidence type="ECO:0000256" key="4">
    <source>
        <dbReference type="ARBA" id="ARBA00022695"/>
    </source>
</evidence>
<dbReference type="Proteomes" id="UP001230220">
    <property type="component" value="Unassembled WGS sequence"/>
</dbReference>
<protein>
    <submittedName>
        <fullName evidence="11">RNA polymerase sigma-54 factor</fullName>
    </submittedName>
</protein>
<dbReference type="PIRSF" id="PIRSF000774">
    <property type="entry name" value="RpoN"/>
    <property type="match status" value="1"/>
</dbReference>
<evidence type="ECO:0000256" key="7">
    <source>
        <dbReference type="ARBA" id="ARBA00023125"/>
    </source>
</evidence>
<evidence type="ECO:0000256" key="5">
    <source>
        <dbReference type="ARBA" id="ARBA00023015"/>
    </source>
</evidence>
<evidence type="ECO:0000256" key="2">
    <source>
        <dbReference type="ARBA" id="ARBA00022478"/>
    </source>
</evidence>
<keyword evidence="6" id="KW-0731">Sigma factor</keyword>
<dbReference type="Gene3D" id="1.10.10.1330">
    <property type="entry name" value="RNA polymerase sigma-54 factor, core-binding domain"/>
    <property type="match status" value="1"/>
</dbReference>
<dbReference type="Pfam" id="PF04963">
    <property type="entry name" value="Sigma54_CBD"/>
    <property type="match status" value="1"/>
</dbReference>
<dbReference type="InterPro" id="IPR038709">
    <property type="entry name" value="RpoN_core-bd_sf"/>
</dbReference>
<dbReference type="Pfam" id="PF04552">
    <property type="entry name" value="Sigma54_DBD"/>
    <property type="match status" value="1"/>
</dbReference>
<accession>A0ABU0DZM0</accession>
<keyword evidence="12" id="KW-1185">Reference proteome</keyword>
<evidence type="ECO:0000313" key="12">
    <source>
        <dbReference type="Proteomes" id="UP001230220"/>
    </source>
</evidence>
<evidence type="ECO:0000313" key="11">
    <source>
        <dbReference type="EMBL" id="MDQ0360089.1"/>
    </source>
</evidence>
<dbReference type="PRINTS" id="PR00045">
    <property type="entry name" value="SIGMA54FCT"/>
</dbReference>
<keyword evidence="3" id="KW-0808">Transferase</keyword>
<dbReference type="PROSITE" id="PS50044">
    <property type="entry name" value="SIGMA54_3"/>
    <property type="match status" value="1"/>
</dbReference>
<feature type="domain" description="RNA polymerase sigma factor 54 core-binding" evidence="10">
    <location>
        <begin position="62"/>
        <end position="233"/>
    </location>
</feature>
<dbReference type="InterPro" id="IPR000394">
    <property type="entry name" value="RNA_pol_sigma_54"/>
</dbReference>
<keyword evidence="5" id="KW-0805">Transcription regulation</keyword>
<reference evidence="11 12" key="1">
    <citation type="submission" date="2023-07" db="EMBL/GenBank/DDBJ databases">
        <title>Genomic Encyclopedia of Type Strains, Phase IV (KMG-IV): sequencing the most valuable type-strain genomes for metagenomic binning, comparative biology and taxonomic classification.</title>
        <authorList>
            <person name="Goeker M."/>
        </authorList>
    </citation>
    <scope>NUCLEOTIDE SEQUENCE [LARGE SCALE GENOMIC DNA]</scope>
    <source>
        <strain evidence="11 12">DSM 16784</strain>
    </source>
</reference>
<dbReference type="PANTHER" id="PTHR32248:SF4">
    <property type="entry name" value="RNA POLYMERASE SIGMA-54 FACTOR"/>
    <property type="match status" value="1"/>
</dbReference>
<keyword evidence="2" id="KW-0240">DNA-directed RNA polymerase</keyword>
<evidence type="ECO:0000256" key="1">
    <source>
        <dbReference type="ARBA" id="ARBA00008798"/>
    </source>
</evidence>
<evidence type="ECO:0000259" key="10">
    <source>
        <dbReference type="Pfam" id="PF04963"/>
    </source>
</evidence>
<keyword evidence="4" id="KW-0548">Nucleotidyltransferase</keyword>
<dbReference type="PANTHER" id="PTHR32248">
    <property type="entry name" value="RNA POLYMERASE SIGMA-54 FACTOR"/>
    <property type="match status" value="1"/>
</dbReference>
<evidence type="ECO:0000256" key="8">
    <source>
        <dbReference type="ARBA" id="ARBA00023163"/>
    </source>
</evidence>
<evidence type="ECO:0000256" key="6">
    <source>
        <dbReference type="ARBA" id="ARBA00023082"/>
    </source>
</evidence>
<evidence type="ECO:0000259" key="9">
    <source>
        <dbReference type="Pfam" id="PF04552"/>
    </source>
</evidence>
<dbReference type="EMBL" id="JAUSUR010000001">
    <property type="protein sequence ID" value="MDQ0360089.1"/>
    <property type="molecule type" value="Genomic_DNA"/>
</dbReference>
<dbReference type="Gene3D" id="1.10.10.60">
    <property type="entry name" value="Homeodomain-like"/>
    <property type="match status" value="1"/>
</dbReference>
<comment type="caution">
    <text evidence="11">The sequence shown here is derived from an EMBL/GenBank/DDBJ whole genome shotgun (WGS) entry which is preliminary data.</text>
</comment>
<comment type="similarity">
    <text evidence="1">Belongs to the sigma-54 factor family.</text>
</comment>
<gene>
    <name evidence="11" type="ORF">J2S15_000820</name>
</gene>
<dbReference type="InterPro" id="IPR007046">
    <property type="entry name" value="RNA_pol_sigma_54_core-bd"/>
</dbReference>
<evidence type="ECO:0000256" key="3">
    <source>
        <dbReference type="ARBA" id="ARBA00022679"/>
    </source>
</evidence>
<dbReference type="InterPro" id="IPR007634">
    <property type="entry name" value="RNA_pol_sigma_54_DNA-bd"/>
</dbReference>